<evidence type="ECO:0000313" key="1">
    <source>
        <dbReference type="EMBL" id="EXM21074.1"/>
    </source>
</evidence>
<reference evidence="1" key="1">
    <citation type="submission" date="2011-11" db="EMBL/GenBank/DDBJ databases">
        <title>The Genome Sequence of Fusarium oxysporum Cotton.</title>
        <authorList>
            <consortium name="The Broad Institute Genome Sequencing Platform"/>
            <person name="Ma L.-J."/>
            <person name="Gale L.R."/>
            <person name="Schwartz D.C."/>
            <person name="Zhou S."/>
            <person name="Corby-Kistler H."/>
            <person name="Young S.K."/>
            <person name="Zeng Q."/>
            <person name="Gargeya S."/>
            <person name="Fitzgerald M."/>
            <person name="Haas B."/>
            <person name="Abouelleil A."/>
            <person name="Alvarado L."/>
            <person name="Arachchi H.M."/>
            <person name="Berlin A."/>
            <person name="Brown A."/>
            <person name="Chapman S.B."/>
            <person name="Chen Z."/>
            <person name="Dunbar C."/>
            <person name="Freedman E."/>
            <person name="Gearin G."/>
            <person name="Goldberg J."/>
            <person name="Griggs A."/>
            <person name="Gujja S."/>
            <person name="Heiman D."/>
            <person name="Howarth C."/>
            <person name="Larson L."/>
            <person name="Lui A."/>
            <person name="MacDonald P.J.P."/>
            <person name="Montmayeur A."/>
            <person name="Murphy C."/>
            <person name="Neiman D."/>
            <person name="Pearson M."/>
            <person name="Priest M."/>
            <person name="Roberts A."/>
            <person name="Saif S."/>
            <person name="Shea T."/>
            <person name="Shenoy N."/>
            <person name="Sisk P."/>
            <person name="Stolte C."/>
            <person name="Sykes S."/>
            <person name="Wortman J."/>
            <person name="Nusbaum C."/>
            <person name="Birren B."/>
        </authorList>
    </citation>
    <scope>NUCLEOTIDE SEQUENCE [LARGE SCALE GENOMIC DNA]</scope>
    <source>
        <strain evidence="1">25433</strain>
    </source>
</reference>
<gene>
    <name evidence="1" type="ORF">FOTG_11176</name>
</gene>
<dbReference type="EMBL" id="JH657949">
    <property type="protein sequence ID" value="EXM21074.1"/>
    <property type="molecule type" value="Genomic_DNA"/>
</dbReference>
<proteinExistence type="predicted"/>
<name>X0L562_FUSOX</name>
<reference evidence="1" key="2">
    <citation type="submission" date="2012-05" db="EMBL/GenBank/DDBJ databases">
        <title>The Genome Annotation of Fusarium oxysporum Cotton.</title>
        <authorList>
            <consortium name="The Broad Institute Genomics Platform"/>
            <person name="Ma L.-J."/>
            <person name="Corby-Kistler H."/>
            <person name="Broz K."/>
            <person name="Gale L.R."/>
            <person name="Jonkers W."/>
            <person name="O'Donnell K."/>
            <person name="Ploetz R."/>
            <person name="Steinberg C."/>
            <person name="Schwartz D.C."/>
            <person name="VanEtten H."/>
            <person name="Zhou S."/>
            <person name="Young S.K."/>
            <person name="Zeng Q."/>
            <person name="Gargeya S."/>
            <person name="Fitzgerald M."/>
            <person name="Abouelleil A."/>
            <person name="Alvarado L."/>
            <person name="Chapman S.B."/>
            <person name="Gainer-Dewar J."/>
            <person name="Goldberg J."/>
            <person name="Griggs A."/>
            <person name="Gujja S."/>
            <person name="Hansen M."/>
            <person name="Howarth C."/>
            <person name="Imamovic A."/>
            <person name="Ireland A."/>
            <person name="Larimer J."/>
            <person name="McCowan C."/>
            <person name="Murphy C."/>
            <person name="Pearson M."/>
            <person name="Poon T.W."/>
            <person name="Priest M."/>
            <person name="Roberts A."/>
            <person name="Saif S."/>
            <person name="Shea T."/>
            <person name="Sykes S."/>
            <person name="Wortman J."/>
            <person name="Nusbaum C."/>
            <person name="Birren B."/>
        </authorList>
    </citation>
    <scope>NUCLEOTIDE SEQUENCE</scope>
    <source>
        <strain evidence="1">25433</strain>
    </source>
</reference>
<dbReference type="HOGENOM" id="CLU_3050380_0_0_1"/>
<accession>X0L562</accession>
<sequence length="54" mass="6258">MAGLTHDLLNIAYFAFGANGCFLVGTQWSRTRFGRITIHWKRAARFPKRFRDKG</sequence>
<dbReference type="Proteomes" id="UP000030701">
    <property type="component" value="Unassembled WGS sequence"/>
</dbReference>
<dbReference type="AlphaFoldDB" id="X0L562"/>
<organism evidence="1">
    <name type="scientific">Fusarium oxysporum f. sp. vasinfectum 25433</name>
    <dbReference type="NCBI Taxonomy" id="1089449"/>
    <lineage>
        <taxon>Eukaryota</taxon>
        <taxon>Fungi</taxon>
        <taxon>Dikarya</taxon>
        <taxon>Ascomycota</taxon>
        <taxon>Pezizomycotina</taxon>
        <taxon>Sordariomycetes</taxon>
        <taxon>Hypocreomycetidae</taxon>
        <taxon>Hypocreales</taxon>
        <taxon>Nectriaceae</taxon>
        <taxon>Fusarium</taxon>
        <taxon>Fusarium oxysporum species complex</taxon>
    </lineage>
</organism>
<protein>
    <submittedName>
        <fullName evidence="1">Uncharacterized protein</fullName>
    </submittedName>
</protein>